<dbReference type="Pfam" id="PF00089">
    <property type="entry name" value="Trypsin"/>
    <property type="match status" value="1"/>
</dbReference>
<evidence type="ECO:0000256" key="4">
    <source>
        <dbReference type="ARBA" id="ARBA00022696"/>
    </source>
</evidence>
<evidence type="ECO:0000259" key="15">
    <source>
        <dbReference type="PROSITE" id="PS50240"/>
    </source>
</evidence>
<comment type="similarity">
    <text evidence="13">Belongs to the peptidase S1 family. CLIP subfamily.</text>
</comment>
<dbReference type="PRINTS" id="PR00722">
    <property type="entry name" value="CHYMOTRYPSIN"/>
</dbReference>
<gene>
    <name evidence="17" type="primary">KLKB1</name>
</gene>
<dbReference type="InterPro" id="IPR009003">
    <property type="entry name" value="Peptidase_S1_PA"/>
</dbReference>
<dbReference type="FunFam" id="2.40.10.10:FF:000002">
    <property type="entry name" value="Transmembrane protease serine"/>
    <property type="match status" value="1"/>
</dbReference>
<evidence type="ECO:0000256" key="10">
    <source>
        <dbReference type="ARBA" id="ARBA00023145"/>
    </source>
</evidence>
<evidence type="ECO:0000313" key="17">
    <source>
        <dbReference type="Ensembl" id="ENSOANP00000049018.1"/>
    </source>
</evidence>
<dbReference type="FunCoup" id="A0A6I8P844">
    <property type="interactions" value="194"/>
</dbReference>
<keyword evidence="2" id="KW-0964">Secreted</keyword>
<keyword evidence="10" id="KW-0865">Zymogen</keyword>
<evidence type="ECO:0000256" key="6">
    <source>
        <dbReference type="ARBA" id="ARBA00022737"/>
    </source>
</evidence>
<dbReference type="GO" id="GO:0005615">
    <property type="term" value="C:extracellular space"/>
    <property type="evidence" value="ECO:0000318"/>
    <property type="project" value="GO_Central"/>
</dbReference>
<dbReference type="InterPro" id="IPR003609">
    <property type="entry name" value="Pan_app"/>
</dbReference>
<dbReference type="Pfam" id="PF00024">
    <property type="entry name" value="PAN_1"/>
    <property type="match status" value="4"/>
</dbReference>
<keyword evidence="3 14" id="KW-0645">Protease</keyword>
<dbReference type="GO" id="GO:0031639">
    <property type="term" value="P:plasminogen activation"/>
    <property type="evidence" value="ECO:0000318"/>
    <property type="project" value="GO_Central"/>
</dbReference>
<evidence type="ECO:0000259" key="16">
    <source>
        <dbReference type="PROSITE" id="PS50948"/>
    </source>
</evidence>
<name>A0A6I8P844_ORNAN</name>
<dbReference type="GO" id="GO:0051919">
    <property type="term" value="P:positive regulation of fibrinolysis"/>
    <property type="evidence" value="ECO:0000318"/>
    <property type="project" value="GO_Central"/>
</dbReference>
<feature type="domain" description="Peptidase S1" evidence="15">
    <location>
        <begin position="407"/>
        <end position="642"/>
    </location>
</feature>
<dbReference type="InterPro" id="IPR001314">
    <property type="entry name" value="Peptidase_S1A"/>
</dbReference>
<keyword evidence="4" id="KW-0356">Hemostasis</keyword>
<dbReference type="PANTHER" id="PTHR24252">
    <property type="entry name" value="ACROSIN-RELATED"/>
    <property type="match status" value="1"/>
</dbReference>
<dbReference type="InParanoid" id="A0A6I8P844"/>
<keyword evidence="11" id="KW-1015">Disulfide bond</keyword>
<sequence>MLLLRVRWEGDGRSWLGRCRSWRHQELIIIIMVLVICAKHCSKHIFFKGGDLAAFFAPSADHCRLLCTFHPRCLLFSFLPAHTLQDESRWFRCYLKDSVTETLPRVTVAGAVSGHSFKHCGHLISLCSREVHPGLDMRGTNHNRSWARSEDECQRRCTDDARCQFFTFATQRFHSAANRNACLLKHSSTGTPTTIKMMDGVVSGFSLKACALSHLGCTRDIFQDMAFSDDDVAKMVTPDAFVCQTACTYHPSCLFFTFHTNAWTPEAQRNICLLKTSQSGSPSSSLPTPHAVSGYSLLACQGPLPETCHRKVYPGMAFEGDKLRQVLVSGVDACQKNCTDTLRCQFFTYASLPTECQGDRCECSLMMSSDGAPSKVVPGVGRASGYSLRLCRTGVGPVCSTKTNVRVVGGTKSAPGEWPWQVSLHVKKSTQHLLCGGSIIGPRWILTAAHCFDGLNLPALWRVYGGILNQSTIDENTPFSRVQEIIIHSQYKVLNSGHDIALMKLESPLNFTDLQRPICLPTPEDTGVTLANCWVTGWGYSRENGEVQAILQKAKIPVISNLECQERYPQHKVTSGMVCAGYKDGGKDACKGDSGGPLACKHHGVWHLTGVTSWGEGCARKDHPGVYTRVAEYVAWIQENTQTRDEPASPELPT</sequence>
<feature type="domain" description="Apple" evidence="16">
    <location>
        <begin position="217"/>
        <end position="300"/>
    </location>
</feature>
<reference evidence="17" key="2">
    <citation type="submission" date="2025-08" db="UniProtKB">
        <authorList>
            <consortium name="Ensembl"/>
        </authorList>
    </citation>
    <scope>IDENTIFICATION</scope>
    <source>
        <strain evidence="17">Glennie</strain>
    </source>
</reference>
<dbReference type="CDD" id="cd01100">
    <property type="entry name" value="APPLE_Factor_XI_like"/>
    <property type="match status" value="4"/>
</dbReference>
<accession>A0A6I8P844</accession>
<dbReference type="PRINTS" id="PR00005">
    <property type="entry name" value="APPLEDOMAIN"/>
</dbReference>
<dbReference type="SMART" id="SM00020">
    <property type="entry name" value="Tryp_SPc"/>
    <property type="match status" value="1"/>
</dbReference>
<dbReference type="GO" id="GO:0004252">
    <property type="term" value="F:serine-type endopeptidase activity"/>
    <property type="evidence" value="ECO:0007669"/>
    <property type="project" value="InterPro"/>
</dbReference>
<evidence type="ECO:0000256" key="12">
    <source>
        <dbReference type="ARBA" id="ARBA00023180"/>
    </source>
</evidence>
<evidence type="ECO:0000256" key="2">
    <source>
        <dbReference type="ARBA" id="ARBA00022525"/>
    </source>
</evidence>
<feature type="domain" description="Apple" evidence="16">
    <location>
        <begin position="308"/>
        <end position="391"/>
    </location>
</feature>
<evidence type="ECO:0000256" key="8">
    <source>
        <dbReference type="ARBA" id="ARBA00022825"/>
    </source>
</evidence>
<keyword evidence="12" id="KW-0325">Glycoprotein</keyword>
<dbReference type="InterPro" id="IPR000177">
    <property type="entry name" value="Apple"/>
</dbReference>
<dbReference type="SUPFAM" id="SSF50494">
    <property type="entry name" value="Trypsin-like serine proteases"/>
    <property type="match status" value="1"/>
</dbReference>
<dbReference type="GO" id="GO:0007596">
    <property type="term" value="P:blood coagulation"/>
    <property type="evidence" value="ECO:0007669"/>
    <property type="project" value="UniProtKB-KW"/>
</dbReference>
<dbReference type="Proteomes" id="UP000002279">
    <property type="component" value="Chromosome 12"/>
</dbReference>
<evidence type="ECO:0000256" key="13">
    <source>
        <dbReference type="ARBA" id="ARBA00024195"/>
    </source>
</evidence>
<dbReference type="PANTHER" id="PTHR24252:SF7">
    <property type="entry name" value="HYALIN"/>
    <property type="match status" value="1"/>
</dbReference>
<comment type="subcellular location">
    <subcellularLocation>
        <location evidence="1">Secreted</location>
    </subcellularLocation>
</comment>
<dbReference type="InterPro" id="IPR018114">
    <property type="entry name" value="TRYPSIN_HIS"/>
</dbReference>
<evidence type="ECO:0000256" key="14">
    <source>
        <dbReference type="RuleBase" id="RU363034"/>
    </source>
</evidence>
<dbReference type="GO" id="GO:0008236">
    <property type="term" value="F:serine-type peptidase activity"/>
    <property type="evidence" value="ECO:0000318"/>
    <property type="project" value="GO_Central"/>
</dbReference>
<dbReference type="InterPro" id="IPR043504">
    <property type="entry name" value="Peptidase_S1_PA_chymotrypsin"/>
</dbReference>
<dbReference type="FunFam" id="3.50.4.10:FF:000001">
    <property type="entry name" value="Coagulation factor XI"/>
    <property type="match status" value="1"/>
</dbReference>
<dbReference type="SMART" id="SM00223">
    <property type="entry name" value="APPLE"/>
    <property type="match status" value="4"/>
</dbReference>
<dbReference type="PROSITE" id="PS00135">
    <property type="entry name" value="TRYPSIN_SER"/>
    <property type="match status" value="1"/>
</dbReference>
<dbReference type="InterPro" id="IPR033116">
    <property type="entry name" value="TRYPSIN_SER"/>
</dbReference>
<dbReference type="Gene3D" id="3.50.4.10">
    <property type="entry name" value="Hepatocyte Growth Factor"/>
    <property type="match status" value="4"/>
</dbReference>
<evidence type="ECO:0000256" key="7">
    <source>
        <dbReference type="ARBA" id="ARBA00022801"/>
    </source>
</evidence>
<proteinExistence type="inferred from homology"/>
<evidence type="ECO:0000313" key="18">
    <source>
        <dbReference type="Proteomes" id="UP000002279"/>
    </source>
</evidence>
<keyword evidence="8 14" id="KW-0720">Serine protease</keyword>
<dbReference type="Bgee" id="ENSOANG00000043904">
    <property type="expression patterns" value="Expressed in liver and 3 other cell types or tissues"/>
</dbReference>
<evidence type="ECO:0000256" key="3">
    <source>
        <dbReference type="ARBA" id="ARBA00022670"/>
    </source>
</evidence>
<organism evidence="17 18">
    <name type="scientific">Ornithorhynchus anatinus</name>
    <name type="common">Duckbill platypus</name>
    <dbReference type="NCBI Taxonomy" id="9258"/>
    <lineage>
        <taxon>Eukaryota</taxon>
        <taxon>Metazoa</taxon>
        <taxon>Chordata</taxon>
        <taxon>Craniata</taxon>
        <taxon>Vertebrata</taxon>
        <taxon>Euteleostomi</taxon>
        <taxon>Mammalia</taxon>
        <taxon>Monotremata</taxon>
        <taxon>Ornithorhynchidae</taxon>
        <taxon>Ornithorhynchus</taxon>
    </lineage>
</organism>
<dbReference type="InterPro" id="IPR001254">
    <property type="entry name" value="Trypsin_dom"/>
</dbReference>
<reference evidence="17" key="3">
    <citation type="submission" date="2025-09" db="UniProtKB">
        <authorList>
            <consortium name="Ensembl"/>
        </authorList>
    </citation>
    <scope>IDENTIFICATION</scope>
    <source>
        <strain evidence="17">Glennie</strain>
    </source>
</reference>
<dbReference type="Ensembl" id="ENSOANT00000071903.1">
    <property type="protein sequence ID" value="ENSOANP00000049018.1"/>
    <property type="gene ID" value="ENSOANG00000043904.1"/>
</dbReference>
<dbReference type="Gene3D" id="2.40.10.10">
    <property type="entry name" value="Trypsin-like serine proteases"/>
    <property type="match status" value="1"/>
</dbReference>
<evidence type="ECO:0000256" key="11">
    <source>
        <dbReference type="ARBA" id="ARBA00023157"/>
    </source>
</evidence>
<reference evidence="17 18" key="1">
    <citation type="journal article" date="2008" name="Nature">
        <title>Genome analysis of the platypus reveals unique signatures of evolution.</title>
        <authorList>
            <person name="Warren W.C."/>
            <person name="Hillier L.W."/>
            <person name="Marshall Graves J.A."/>
            <person name="Birney E."/>
            <person name="Ponting C.P."/>
            <person name="Grutzner F."/>
            <person name="Belov K."/>
            <person name="Miller W."/>
            <person name="Clarke L."/>
            <person name="Chinwalla A.T."/>
            <person name="Yang S.P."/>
            <person name="Heger A."/>
            <person name="Locke D.P."/>
            <person name="Miethke P."/>
            <person name="Waters P.D."/>
            <person name="Veyrunes F."/>
            <person name="Fulton L."/>
            <person name="Fulton B."/>
            <person name="Graves T."/>
            <person name="Wallis J."/>
            <person name="Puente X.S."/>
            <person name="Lopez-Otin C."/>
            <person name="Ordonez G.R."/>
            <person name="Eichler E.E."/>
            <person name="Chen L."/>
            <person name="Cheng Z."/>
            <person name="Deakin J.E."/>
            <person name="Alsop A."/>
            <person name="Thompson K."/>
            <person name="Kirby P."/>
            <person name="Papenfuss A.T."/>
            <person name="Wakefield M.J."/>
            <person name="Olender T."/>
            <person name="Lancet D."/>
            <person name="Huttley G.A."/>
            <person name="Smit A.F."/>
            <person name="Pask A."/>
            <person name="Temple-Smith P."/>
            <person name="Batzer M.A."/>
            <person name="Walker J.A."/>
            <person name="Konkel M.K."/>
            <person name="Harris R.S."/>
            <person name="Whittington C.M."/>
            <person name="Wong E.S."/>
            <person name="Gemmell N.J."/>
            <person name="Buschiazzo E."/>
            <person name="Vargas Jentzsch I.M."/>
            <person name="Merkel A."/>
            <person name="Schmitz J."/>
            <person name="Zemann A."/>
            <person name="Churakov G."/>
            <person name="Kriegs J.O."/>
            <person name="Brosius J."/>
            <person name="Murchison E.P."/>
            <person name="Sachidanandam R."/>
            <person name="Smith C."/>
            <person name="Hannon G.J."/>
            <person name="Tsend-Ayush E."/>
            <person name="McMillan D."/>
            <person name="Attenborough R."/>
            <person name="Rens W."/>
            <person name="Ferguson-Smith M."/>
            <person name="Lefevre C.M."/>
            <person name="Sharp J.A."/>
            <person name="Nicholas K.R."/>
            <person name="Ray D.A."/>
            <person name="Kube M."/>
            <person name="Reinhardt R."/>
            <person name="Pringle T.H."/>
            <person name="Taylor J."/>
            <person name="Jones R.C."/>
            <person name="Nixon B."/>
            <person name="Dacheux J.L."/>
            <person name="Niwa H."/>
            <person name="Sekita Y."/>
            <person name="Huang X."/>
            <person name="Stark A."/>
            <person name="Kheradpour P."/>
            <person name="Kellis M."/>
            <person name="Flicek P."/>
            <person name="Chen Y."/>
            <person name="Webber C."/>
            <person name="Hardison R."/>
            <person name="Nelson J."/>
            <person name="Hallsworth-Pepin K."/>
            <person name="Delehaunty K."/>
            <person name="Markovic C."/>
            <person name="Minx P."/>
            <person name="Feng Y."/>
            <person name="Kremitzki C."/>
            <person name="Mitreva M."/>
            <person name="Glasscock J."/>
            <person name="Wylie T."/>
            <person name="Wohldmann P."/>
            <person name="Thiru P."/>
            <person name="Nhan M.N."/>
            <person name="Pohl C.S."/>
            <person name="Smith S.M."/>
            <person name="Hou S."/>
            <person name="Nefedov M."/>
            <person name="de Jong P.J."/>
            <person name="Renfree M.B."/>
            <person name="Mardis E.R."/>
            <person name="Wilson R.K."/>
        </authorList>
    </citation>
    <scope>NUCLEOTIDE SEQUENCE [LARGE SCALE GENOMIC DNA]</scope>
    <source>
        <strain evidence="17 18">Glennie</strain>
    </source>
</reference>
<dbReference type="PROSITE" id="PS00134">
    <property type="entry name" value="TRYPSIN_HIS"/>
    <property type="match status" value="1"/>
</dbReference>
<protein>
    <submittedName>
        <fullName evidence="17">Kallikrein B1</fullName>
    </submittedName>
</protein>
<keyword evidence="5" id="KW-0732">Signal</keyword>
<feature type="domain" description="Apple" evidence="16">
    <location>
        <begin position="127"/>
        <end position="210"/>
    </location>
</feature>
<keyword evidence="9" id="KW-0094">Blood coagulation</keyword>
<evidence type="ECO:0000256" key="1">
    <source>
        <dbReference type="ARBA" id="ARBA00004613"/>
    </source>
</evidence>
<dbReference type="PROSITE" id="PS50948">
    <property type="entry name" value="PAN"/>
    <property type="match status" value="3"/>
</dbReference>
<evidence type="ECO:0000256" key="9">
    <source>
        <dbReference type="ARBA" id="ARBA00023084"/>
    </source>
</evidence>
<dbReference type="AlphaFoldDB" id="A0A6I8P844"/>
<evidence type="ECO:0000256" key="5">
    <source>
        <dbReference type="ARBA" id="ARBA00022729"/>
    </source>
</evidence>
<keyword evidence="6" id="KW-0677">Repeat</keyword>
<dbReference type="GeneTree" id="ENSGT00940000161669"/>
<dbReference type="PROSITE" id="PS50240">
    <property type="entry name" value="TRYPSIN_DOM"/>
    <property type="match status" value="1"/>
</dbReference>
<keyword evidence="7 14" id="KW-0378">Hydrolase</keyword>
<dbReference type="OMA" id="TAMYTPN"/>
<dbReference type="CDD" id="cd00190">
    <property type="entry name" value="Tryp_SPc"/>
    <property type="match status" value="1"/>
</dbReference>
<keyword evidence="18" id="KW-1185">Reference proteome</keyword>